<reference evidence="3" key="1">
    <citation type="journal article" date="2018" name="Front. Microbiol.">
        <title>Genome-Based Analysis Reveals the Taxonomy and Diversity of the Family Idiomarinaceae.</title>
        <authorList>
            <person name="Liu Y."/>
            <person name="Lai Q."/>
            <person name="Shao Z."/>
        </authorList>
    </citation>
    <scope>NUCLEOTIDE SEQUENCE [LARGE SCALE GENOMIC DNA]</scope>
    <source>
        <strain evidence="3">c121</strain>
    </source>
</reference>
<organism evidence="2 3">
    <name type="scientific">Pseudidiomarina sediminum</name>
    <dbReference type="NCBI Taxonomy" id="431675"/>
    <lineage>
        <taxon>Bacteria</taxon>
        <taxon>Pseudomonadati</taxon>
        <taxon>Pseudomonadota</taxon>
        <taxon>Gammaproteobacteria</taxon>
        <taxon>Alteromonadales</taxon>
        <taxon>Idiomarinaceae</taxon>
        <taxon>Pseudidiomarina</taxon>
    </lineage>
</organism>
<comment type="caution">
    <text evidence="2">The sequence shown here is derived from an EMBL/GenBank/DDBJ whole genome shotgun (WGS) entry which is preliminary data.</text>
</comment>
<keyword evidence="3" id="KW-1185">Reference proteome</keyword>
<dbReference type="Proteomes" id="UP000287022">
    <property type="component" value="Unassembled WGS sequence"/>
</dbReference>
<dbReference type="AlphaFoldDB" id="A0A432Z988"/>
<keyword evidence="1" id="KW-0812">Transmembrane</keyword>
<evidence type="ECO:0000256" key="1">
    <source>
        <dbReference type="SAM" id="Phobius"/>
    </source>
</evidence>
<name>A0A432Z988_9GAMM</name>
<dbReference type="STRING" id="1122124.GCA_000423165_00617"/>
<dbReference type="RefSeq" id="WP_026861657.1">
    <property type="nucleotide sequence ID" value="NZ_PIQE01000001.1"/>
</dbReference>
<dbReference type="EMBL" id="PIQE01000001">
    <property type="protein sequence ID" value="RUO74494.1"/>
    <property type="molecule type" value="Genomic_DNA"/>
</dbReference>
<sequence>MTPIEQVQALSRAFHDLQSAQQNAQLVKQQRQTLLSAQQAKGICQQLQSDTPAQALTHYEASFASQVAAAEALQQVLQAAQIEFSHDAQQRLQQEHASFSAYQQDVTAAKQASAALNSNGQDLLRIEAHLEKVAPLASKESAAARRRGIRNMFFGVSYLVGFVTLVTFIELLLALY</sequence>
<evidence type="ECO:0000313" key="3">
    <source>
        <dbReference type="Proteomes" id="UP000287022"/>
    </source>
</evidence>
<gene>
    <name evidence="2" type="ORF">CWI80_03905</name>
</gene>
<evidence type="ECO:0000313" key="2">
    <source>
        <dbReference type="EMBL" id="RUO74494.1"/>
    </source>
</evidence>
<feature type="transmembrane region" description="Helical" evidence="1">
    <location>
        <begin position="153"/>
        <end position="175"/>
    </location>
</feature>
<protein>
    <submittedName>
        <fullName evidence="2">Uncharacterized protein</fullName>
    </submittedName>
</protein>
<keyword evidence="1" id="KW-1133">Transmembrane helix</keyword>
<proteinExistence type="predicted"/>
<accession>A0A432Z988</accession>
<keyword evidence="1" id="KW-0472">Membrane</keyword>